<dbReference type="PROSITE" id="PS51503">
    <property type="entry name" value="HIG1"/>
    <property type="match status" value="1"/>
</dbReference>
<dbReference type="GO" id="GO:0033617">
    <property type="term" value="P:mitochondrial respiratory chain complex IV assembly"/>
    <property type="evidence" value="ECO:0007669"/>
    <property type="project" value="TreeGrafter"/>
</dbReference>
<feature type="compositionally biased region" description="Basic and acidic residues" evidence="5">
    <location>
        <begin position="185"/>
        <end position="207"/>
    </location>
</feature>
<dbReference type="InterPro" id="IPR040153">
    <property type="entry name" value="Rcf2"/>
</dbReference>
<feature type="transmembrane region" description="Helical" evidence="6">
    <location>
        <begin position="118"/>
        <end position="137"/>
    </location>
</feature>
<evidence type="ECO:0000256" key="6">
    <source>
        <dbReference type="SAM" id="Phobius"/>
    </source>
</evidence>
<accession>A0A5C3MFY1</accession>
<dbReference type="EMBL" id="ML213591">
    <property type="protein sequence ID" value="TFK43847.1"/>
    <property type="molecule type" value="Genomic_DNA"/>
</dbReference>
<comment type="subcellular location">
    <subcellularLocation>
        <location evidence="1">Mitochondrion</location>
    </subcellularLocation>
</comment>
<name>A0A5C3MFY1_9AGAR</name>
<evidence type="ECO:0000313" key="9">
    <source>
        <dbReference type="Proteomes" id="UP000308652"/>
    </source>
</evidence>
<evidence type="ECO:0000256" key="5">
    <source>
        <dbReference type="SAM" id="MobiDB-lite"/>
    </source>
</evidence>
<dbReference type="GO" id="GO:0005739">
    <property type="term" value="C:mitochondrion"/>
    <property type="evidence" value="ECO:0007669"/>
    <property type="project" value="UniProtKB-SubCell"/>
</dbReference>
<feature type="region of interest" description="Disordered" evidence="5">
    <location>
        <begin position="185"/>
        <end position="224"/>
    </location>
</feature>
<protein>
    <recommendedName>
        <fullName evidence="7">HIG1 domain-containing protein</fullName>
    </recommendedName>
</protein>
<dbReference type="Proteomes" id="UP000308652">
    <property type="component" value="Unassembled WGS sequence"/>
</dbReference>
<reference evidence="8 9" key="1">
    <citation type="journal article" date="2019" name="Nat. Ecol. Evol.">
        <title>Megaphylogeny resolves global patterns of mushroom evolution.</title>
        <authorList>
            <person name="Varga T."/>
            <person name="Krizsan K."/>
            <person name="Foldi C."/>
            <person name="Dima B."/>
            <person name="Sanchez-Garcia M."/>
            <person name="Sanchez-Ramirez S."/>
            <person name="Szollosi G.J."/>
            <person name="Szarkandi J.G."/>
            <person name="Papp V."/>
            <person name="Albert L."/>
            <person name="Andreopoulos W."/>
            <person name="Angelini C."/>
            <person name="Antonin V."/>
            <person name="Barry K.W."/>
            <person name="Bougher N.L."/>
            <person name="Buchanan P."/>
            <person name="Buyck B."/>
            <person name="Bense V."/>
            <person name="Catcheside P."/>
            <person name="Chovatia M."/>
            <person name="Cooper J."/>
            <person name="Damon W."/>
            <person name="Desjardin D."/>
            <person name="Finy P."/>
            <person name="Geml J."/>
            <person name="Haridas S."/>
            <person name="Hughes K."/>
            <person name="Justo A."/>
            <person name="Karasinski D."/>
            <person name="Kautmanova I."/>
            <person name="Kiss B."/>
            <person name="Kocsube S."/>
            <person name="Kotiranta H."/>
            <person name="LaButti K.M."/>
            <person name="Lechner B.E."/>
            <person name="Liimatainen K."/>
            <person name="Lipzen A."/>
            <person name="Lukacs Z."/>
            <person name="Mihaltcheva S."/>
            <person name="Morgado L.N."/>
            <person name="Niskanen T."/>
            <person name="Noordeloos M.E."/>
            <person name="Ohm R.A."/>
            <person name="Ortiz-Santana B."/>
            <person name="Ovrebo C."/>
            <person name="Racz N."/>
            <person name="Riley R."/>
            <person name="Savchenko A."/>
            <person name="Shiryaev A."/>
            <person name="Soop K."/>
            <person name="Spirin V."/>
            <person name="Szebenyi C."/>
            <person name="Tomsovsky M."/>
            <person name="Tulloss R.E."/>
            <person name="Uehling J."/>
            <person name="Grigoriev I.V."/>
            <person name="Vagvolgyi C."/>
            <person name="Papp T."/>
            <person name="Martin F.M."/>
            <person name="Miettinen O."/>
            <person name="Hibbett D.S."/>
            <person name="Nagy L.G."/>
        </authorList>
    </citation>
    <scope>NUCLEOTIDE SEQUENCE [LARGE SCALE GENOMIC DNA]</scope>
    <source>
        <strain evidence="8 9">CBS 166.37</strain>
    </source>
</reference>
<gene>
    <name evidence="8" type="ORF">BDQ12DRAFT_709523</name>
</gene>
<evidence type="ECO:0000259" key="7">
    <source>
        <dbReference type="PROSITE" id="PS51503"/>
    </source>
</evidence>
<evidence type="ECO:0000256" key="2">
    <source>
        <dbReference type="ARBA" id="ARBA00022692"/>
    </source>
</evidence>
<evidence type="ECO:0000256" key="4">
    <source>
        <dbReference type="ARBA" id="ARBA00023136"/>
    </source>
</evidence>
<dbReference type="STRING" id="68775.A0A5C3MFY1"/>
<evidence type="ECO:0000256" key="3">
    <source>
        <dbReference type="ARBA" id="ARBA00022989"/>
    </source>
</evidence>
<feature type="domain" description="HIG1" evidence="7">
    <location>
        <begin position="90"/>
        <end position="181"/>
    </location>
</feature>
<dbReference type="AlphaFoldDB" id="A0A5C3MFY1"/>
<evidence type="ECO:0000313" key="8">
    <source>
        <dbReference type="EMBL" id="TFK43847.1"/>
    </source>
</evidence>
<dbReference type="PANTHER" id="PTHR28018">
    <property type="entry name" value="RESPIRATORY SUPERCOMPLEX FACTOR 2, MITOCHONDRIAL"/>
    <property type="match status" value="1"/>
</dbReference>
<dbReference type="PANTHER" id="PTHR28018:SF3">
    <property type="entry name" value="RESPIRATORY SUPERCOMPLEX FACTOR 2, MITOCHONDRIAL"/>
    <property type="match status" value="1"/>
</dbReference>
<feature type="transmembrane region" description="Helical" evidence="6">
    <location>
        <begin position="149"/>
        <end position="169"/>
    </location>
</feature>
<sequence length="224" mass="25207">MKPLTEQQLREHAAASRRGALEGVAASGTLGLAASYYAHRNIPAYRRLPISLKALGLIILVAPVLSIQAERRGLEYDRSQWVGEGVRILDEREHQLEKRWQEMSLKAKIGDWMERHEYSIILGGWAGSLGVAGAIISRQKYQTYPQKIVQARMWAQGLTIGILIVAGALKHANRVAATQVESQDHSWRDLLEQQERDRQAEKEEAARDQSPAGRRAYAARYEQS</sequence>
<organism evidence="8 9">
    <name type="scientific">Crucibulum laeve</name>
    <dbReference type="NCBI Taxonomy" id="68775"/>
    <lineage>
        <taxon>Eukaryota</taxon>
        <taxon>Fungi</taxon>
        <taxon>Dikarya</taxon>
        <taxon>Basidiomycota</taxon>
        <taxon>Agaricomycotina</taxon>
        <taxon>Agaricomycetes</taxon>
        <taxon>Agaricomycetidae</taxon>
        <taxon>Agaricales</taxon>
        <taxon>Agaricineae</taxon>
        <taxon>Nidulariaceae</taxon>
        <taxon>Crucibulum</taxon>
    </lineage>
</organism>
<dbReference type="OrthoDB" id="1915122at2759"/>
<keyword evidence="9" id="KW-1185">Reference proteome</keyword>
<proteinExistence type="predicted"/>
<keyword evidence="4 6" id="KW-0472">Membrane</keyword>
<evidence type="ECO:0000256" key="1">
    <source>
        <dbReference type="ARBA" id="ARBA00004173"/>
    </source>
</evidence>
<keyword evidence="2 6" id="KW-0812">Transmembrane</keyword>
<dbReference type="InterPro" id="IPR007667">
    <property type="entry name" value="Hypoxia_induced_domain"/>
</dbReference>
<keyword evidence="3 6" id="KW-1133">Transmembrane helix</keyword>